<organism evidence="2 3">
    <name type="scientific">Streptococcus pacificus</name>
    <dbReference type="NCBI Taxonomy" id="2740577"/>
    <lineage>
        <taxon>Bacteria</taxon>
        <taxon>Bacillati</taxon>
        <taxon>Bacillota</taxon>
        <taxon>Bacilli</taxon>
        <taxon>Lactobacillales</taxon>
        <taxon>Streptococcaceae</taxon>
        <taxon>Streptococcus</taxon>
    </lineage>
</organism>
<keyword evidence="1" id="KW-1133">Transmembrane helix</keyword>
<reference evidence="2 3" key="1">
    <citation type="journal article" date="2021" name="Int. J. Syst. Evol. Microbiol.">
        <title>Streptococcus vicugnae sp. nov., isolated from faeces of alpacas (Vicugna pacos) and cattle (Bos taurus), Streptococcus zalophi sp. nov., and Streptococcus pacificus sp. nov., isolated from respiratory tract of California sea lions (Zalophus californianus).</title>
        <authorList>
            <person name="Volokhov D.V."/>
            <person name="Zagorodnyaya T.A."/>
            <person name="Shen Z."/>
            <person name="Blom J."/>
            <person name="Furtak V.A."/>
            <person name="Eisenberg T."/>
            <person name="Fan P."/>
            <person name="Jeong K.C."/>
            <person name="Gao Y."/>
            <person name="Zhang S."/>
            <person name="Amselle M."/>
        </authorList>
    </citation>
    <scope>NUCLEOTIDE SEQUENCE [LARGE SCALE GENOMIC DNA]</scope>
    <source>
        <strain evidence="2 3">CSL7591</strain>
    </source>
</reference>
<feature type="transmembrane region" description="Helical" evidence="1">
    <location>
        <begin position="12"/>
        <end position="37"/>
    </location>
</feature>
<name>A0ABS0ZKI6_9STRE</name>
<dbReference type="RefSeq" id="WP_199576112.1">
    <property type="nucleotide sequence ID" value="NZ_JAENBO010000007.1"/>
</dbReference>
<feature type="transmembrane region" description="Helical" evidence="1">
    <location>
        <begin position="103"/>
        <end position="125"/>
    </location>
</feature>
<feature type="transmembrane region" description="Helical" evidence="1">
    <location>
        <begin position="63"/>
        <end position="82"/>
    </location>
</feature>
<protein>
    <recommendedName>
        <fullName evidence="4">DUF2975 domain-containing protein</fullName>
    </recommendedName>
</protein>
<dbReference type="Proteomes" id="UP000653045">
    <property type="component" value="Unassembled WGS sequence"/>
</dbReference>
<accession>A0ABS0ZKI6</accession>
<evidence type="ECO:0000313" key="3">
    <source>
        <dbReference type="Proteomes" id="UP000653045"/>
    </source>
</evidence>
<keyword evidence="1" id="KW-0472">Membrane</keyword>
<proteinExistence type="predicted"/>
<dbReference type="EMBL" id="JAENBO010000007">
    <property type="protein sequence ID" value="MBJ8326472.1"/>
    <property type="molecule type" value="Genomic_DNA"/>
</dbReference>
<keyword evidence="3" id="KW-1185">Reference proteome</keyword>
<evidence type="ECO:0000313" key="2">
    <source>
        <dbReference type="EMBL" id="MBJ8326472.1"/>
    </source>
</evidence>
<keyword evidence="1" id="KW-0812">Transmembrane</keyword>
<sequence length="159" mass="16914">MKTTQFTALVKGFITLAATFAIIVLSTISIASLVLLFGQIDLSNILPAGIETTFSAHNAWGGANAYVLTLVTGNTLMTYGLIKLKQFATTFNPNELISNKTALFLKKGALLMAVVGLIQGITEFAANPNHIIVNLGIAAWLLIASKVITAIKNHTKQQA</sequence>
<evidence type="ECO:0000256" key="1">
    <source>
        <dbReference type="SAM" id="Phobius"/>
    </source>
</evidence>
<evidence type="ECO:0008006" key="4">
    <source>
        <dbReference type="Google" id="ProtNLM"/>
    </source>
</evidence>
<gene>
    <name evidence="2" type="ORF">JHK62_07290</name>
</gene>
<feature type="transmembrane region" description="Helical" evidence="1">
    <location>
        <begin position="131"/>
        <end position="151"/>
    </location>
</feature>
<comment type="caution">
    <text evidence="2">The sequence shown here is derived from an EMBL/GenBank/DDBJ whole genome shotgun (WGS) entry which is preliminary data.</text>
</comment>